<dbReference type="OrthoDB" id="3190163at2"/>
<reference evidence="4 5" key="1">
    <citation type="submission" date="2016-10" db="EMBL/GenBank/DDBJ databases">
        <authorList>
            <person name="de Groot N.N."/>
        </authorList>
    </citation>
    <scope>NUCLEOTIDE SEQUENCE [LARGE SCALE GENOMIC DNA]</scope>
    <source>
        <strain evidence="4 5">CGMCC 1.9159</strain>
    </source>
</reference>
<organism evidence="4 5">
    <name type="scientific">Tessaracoccus oleiagri</name>
    <dbReference type="NCBI Taxonomy" id="686624"/>
    <lineage>
        <taxon>Bacteria</taxon>
        <taxon>Bacillati</taxon>
        <taxon>Actinomycetota</taxon>
        <taxon>Actinomycetes</taxon>
        <taxon>Propionibacteriales</taxon>
        <taxon>Propionibacteriaceae</taxon>
        <taxon>Tessaracoccus</taxon>
    </lineage>
</organism>
<dbReference type="PIRSF" id="PIRSF026631">
    <property type="entry name" value="UCP026631"/>
    <property type="match status" value="1"/>
</dbReference>
<feature type="compositionally biased region" description="Pro residues" evidence="1">
    <location>
        <begin position="469"/>
        <end position="479"/>
    </location>
</feature>
<keyword evidence="2" id="KW-0812">Transmembrane</keyword>
<accession>A0A1G9H0R5</accession>
<name>A0A1G9H0R5_9ACTN</name>
<feature type="domain" description="YdbS-like PH" evidence="3">
    <location>
        <begin position="86"/>
        <end position="161"/>
    </location>
</feature>
<feature type="domain" description="YdbS-like PH" evidence="3">
    <location>
        <begin position="263"/>
        <end position="313"/>
    </location>
</feature>
<gene>
    <name evidence="4" type="ORF">SAMN04488242_0006</name>
</gene>
<keyword evidence="2" id="KW-0472">Membrane</keyword>
<protein>
    <submittedName>
        <fullName evidence="4">Putative membrane protein</fullName>
    </submittedName>
</protein>
<keyword evidence="5" id="KW-1185">Reference proteome</keyword>
<evidence type="ECO:0000259" key="3">
    <source>
        <dbReference type="Pfam" id="PF03703"/>
    </source>
</evidence>
<feature type="region of interest" description="Disordered" evidence="1">
    <location>
        <begin position="450"/>
        <end position="479"/>
    </location>
</feature>
<feature type="transmembrane region" description="Helical" evidence="2">
    <location>
        <begin position="200"/>
        <end position="225"/>
    </location>
</feature>
<keyword evidence="2" id="KW-1133">Transmembrane helix</keyword>
<dbReference type="AlphaFoldDB" id="A0A1G9H0R5"/>
<dbReference type="InterPro" id="IPR014529">
    <property type="entry name" value="UCP026631"/>
</dbReference>
<evidence type="ECO:0000313" key="5">
    <source>
        <dbReference type="Proteomes" id="UP000199475"/>
    </source>
</evidence>
<dbReference type="RefSeq" id="WP_093247702.1">
    <property type="nucleotide sequence ID" value="NZ_FNGP01000001.1"/>
</dbReference>
<feature type="domain" description="YdbS-like PH" evidence="3">
    <location>
        <begin position="365"/>
        <end position="439"/>
    </location>
</feature>
<dbReference type="PANTHER" id="PTHR34473:SF2">
    <property type="entry name" value="UPF0699 TRANSMEMBRANE PROTEIN YDBT"/>
    <property type="match status" value="1"/>
</dbReference>
<dbReference type="PANTHER" id="PTHR34473">
    <property type="entry name" value="UPF0699 TRANSMEMBRANE PROTEIN YDBS"/>
    <property type="match status" value="1"/>
</dbReference>
<dbReference type="Pfam" id="PF03703">
    <property type="entry name" value="bPH_2"/>
    <property type="match status" value="3"/>
</dbReference>
<proteinExistence type="predicted"/>
<sequence>MTDDALAAFPPPTTPARELRRVERPSPLTGLANAWLAVVAVVFFGGREVIEGNVSADDMGGVGWFVFAGLAAIAVVGFVVGLIQWRTTTFIVDHEFRIERRLLSSTTTRIDFTKVQSVDLHRPLAARILGLAEVRIDVGGQGPQTLRFLANERAESLRDYLLERMDQSMSATAPAPGAVPMGANGAPPPQRLLAYRAAPAHILLGSFLKLGLFGIGVGVGILVLVVVMTRSLPVFAILALLGIFWQVPKSLLTNWDFTVTRVPQGLHIQRGALTRVQMTLRPDRVQAVKLEQSLLMRWAGLYTVRLTVLGNNALGEESDNIDVLVPFGKWDEARYVLSLVWPQVDPAALVWQPQSPRGRRLSWFARHEYAVSDDVLATRHRLLDHSIAIVPHARVQGLGLAQGPLQRWLRLGRVDAHTIDGPVRVQAYHLDTVEARRLFEEQLARSAAARRDRSAEPFAAEPAPVDPTWAPPTVPPAAR</sequence>
<evidence type="ECO:0000256" key="1">
    <source>
        <dbReference type="SAM" id="MobiDB-lite"/>
    </source>
</evidence>
<feature type="transmembrane region" description="Helical" evidence="2">
    <location>
        <begin position="62"/>
        <end position="83"/>
    </location>
</feature>
<evidence type="ECO:0000256" key="2">
    <source>
        <dbReference type="SAM" id="Phobius"/>
    </source>
</evidence>
<dbReference type="STRING" id="686624.SAMN04488242_0006"/>
<dbReference type="EMBL" id="FNGP01000001">
    <property type="protein sequence ID" value="SDL06487.1"/>
    <property type="molecule type" value="Genomic_DNA"/>
</dbReference>
<dbReference type="Proteomes" id="UP000199475">
    <property type="component" value="Unassembled WGS sequence"/>
</dbReference>
<dbReference type="InterPro" id="IPR005182">
    <property type="entry name" value="YdbS-like_PH"/>
</dbReference>
<feature type="transmembrane region" description="Helical" evidence="2">
    <location>
        <begin position="30"/>
        <end position="50"/>
    </location>
</feature>
<evidence type="ECO:0000313" key="4">
    <source>
        <dbReference type="EMBL" id="SDL06487.1"/>
    </source>
</evidence>